<feature type="domain" description="OmpR/PhoB-type" evidence="9">
    <location>
        <begin position="119"/>
        <end position="221"/>
    </location>
</feature>
<dbReference type="CDD" id="cd00383">
    <property type="entry name" value="trans_reg_C"/>
    <property type="match status" value="1"/>
</dbReference>
<evidence type="ECO:0000256" key="6">
    <source>
        <dbReference type="PROSITE-ProRule" id="PRU00169"/>
    </source>
</evidence>
<evidence type="ECO:0000256" key="2">
    <source>
        <dbReference type="ARBA" id="ARBA00023012"/>
    </source>
</evidence>
<keyword evidence="2" id="KW-0902">Two-component regulatory system</keyword>
<evidence type="ECO:0000256" key="7">
    <source>
        <dbReference type="PROSITE-ProRule" id="PRU01091"/>
    </source>
</evidence>
<dbReference type="PROSITE" id="PS51755">
    <property type="entry name" value="OMPR_PHOB"/>
    <property type="match status" value="1"/>
</dbReference>
<evidence type="ECO:0000259" key="8">
    <source>
        <dbReference type="PROSITE" id="PS50110"/>
    </source>
</evidence>
<dbReference type="SMART" id="SM00448">
    <property type="entry name" value="REC"/>
    <property type="match status" value="1"/>
</dbReference>
<dbReference type="InterPro" id="IPR001789">
    <property type="entry name" value="Sig_transdc_resp-reg_receiver"/>
</dbReference>
<evidence type="ECO:0000313" key="11">
    <source>
        <dbReference type="EMBL" id="RLU57143.1"/>
    </source>
</evidence>
<dbReference type="AlphaFoldDB" id="A0A3L8GKG2"/>
<keyword evidence="12" id="KW-1185">Reference proteome</keyword>
<dbReference type="Proteomes" id="UP000025245">
    <property type="component" value="Chromosome"/>
</dbReference>
<dbReference type="SMART" id="SM00862">
    <property type="entry name" value="Trans_reg_C"/>
    <property type="match status" value="1"/>
</dbReference>
<name>A0A3L8GKG2_STRIN</name>
<dbReference type="KEGG" id="sio:DW64_04705"/>
<evidence type="ECO:0000256" key="1">
    <source>
        <dbReference type="ARBA" id="ARBA00022553"/>
    </source>
</evidence>
<dbReference type="Pfam" id="PF00072">
    <property type="entry name" value="Response_reg"/>
    <property type="match status" value="1"/>
</dbReference>
<evidence type="ECO:0000256" key="4">
    <source>
        <dbReference type="ARBA" id="ARBA00023125"/>
    </source>
</evidence>
<dbReference type="SMR" id="A0A3L8GKG2"/>
<dbReference type="InterPro" id="IPR001867">
    <property type="entry name" value="OmpR/PhoB-type_DNA-bd"/>
</dbReference>
<feature type="domain" description="Response regulatory" evidence="8">
    <location>
        <begin position="6"/>
        <end position="118"/>
    </location>
</feature>
<dbReference type="GO" id="GO:0006355">
    <property type="term" value="P:regulation of DNA-templated transcription"/>
    <property type="evidence" value="ECO:0007669"/>
    <property type="project" value="InterPro"/>
</dbReference>
<dbReference type="PROSITE" id="PS50110">
    <property type="entry name" value="RESPONSE_REGULATORY"/>
    <property type="match status" value="1"/>
</dbReference>
<keyword evidence="3" id="KW-0805">Transcription regulation</keyword>
<dbReference type="Proteomes" id="UP000269148">
    <property type="component" value="Unassembled WGS sequence"/>
</dbReference>
<dbReference type="InterPro" id="IPR016032">
    <property type="entry name" value="Sig_transdc_resp-reg_C-effctor"/>
</dbReference>
<keyword evidence="5" id="KW-0804">Transcription</keyword>
<dbReference type="PANTHER" id="PTHR48111:SF43">
    <property type="entry name" value="STAGE 0 SPORULATION PROTEIN A HOMOLOG"/>
    <property type="match status" value="1"/>
</dbReference>
<dbReference type="Gene3D" id="1.10.10.10">
    <property type="entry name" value="Winged helix-like DNA-binding domain superfamily/Winged helix DNA-binding domain"/>
    <property type="match status" value="1"/>
</dbReference>
<evidence type="ECO:0000259" key="9">
    <source>
        <dbReference type="PROSITE" id="PS51755"/>
    </source>
</evidence>
<dbReference type="EMBL" id="QLQD01000046">
    <property type="protein sequence ID" value="RLU57143.1"/>
    <property type="molecule type" value="Genomic_DNA"/>
</dbReference>
<dbReference type="GO" id="GO:0000156">
    <property type="term" value="F:phosphorelay response regulator activity"/>
    <property type="evidence" value="ECO:0007669"/>
    <property type="project" value="TreeGrafter"/>
</dbReference>
<dbReference type="RefSeq" id="WP_003099615.1">
    <property type="nucleotide sequence ID" value="NZ_CP010783.1"/>
</dbReference>
<evidence type="ECO:0000313" key="13">
    <source>
        <dbReference type="Proteomes" id="UP000269148"/>
    </source>
</evidence>
<evidence type="ECO:0000256" key="5">
    <source>
        <dbReference type="ARBA" id="ARBA00023163"/>
    </source>
</evidence>
<dbReference type="SUPFAM" id="SSF52172">
    <property type="entry name" value="CheY-like"/>
    <property type="match status" value="1"/>
</dbReference>
<dbReference type="InterPro" id="IPR036388">
    <property type="entry name" value="WH-like_DNA-bd_sf"/>
</dbReference>
<evidence type="ECO:0000313" key="12">
    <source>
        <dbReference type="Proteomes" id="UP000025245"/>
    </source>
</evidence>
<dbReference type="PANTHER" id="PTHR48111">
    <property type="entry name" value="REGULATOR OF RPOS"/>
    <property type="match status" value="1"/>
</dbReference>
<dbReference type="GO" id="GO:0032993">
    <property type="term" value="C:protein-DNA complex"/>
    <property type="evidence" value="ECO:0007669"/>
    <property type="project" value="TreeGrafter"/>
</dbReference>
<dbReference type="InterPro" id="IPR011006">
    <property type="entry name" value="CheY-like_superfamily"/>
</dbReference>
<gene>
    <name evidence="11" type="ORF">DIY07_05095</name>
    <name evidence="10" type="ORF">DQ08_04710</name>
</gene>
<dbReference type="Gene3D" id="3.40.50.2300">
    <property type="match status" value="1"/>
</dbReference>
<organism evidence="11 13">
    <name type="scientific">Streptococcus iniae</name>
    <name type="common">Streptococcus shiloi</name>
    <dbReference type="NCBI Taxonomy" id="1346"/>
    <lineage>
        <taxon>Bacteria</taxon>
        <taxon>Bacillati</taxon>
        <taxon>Bacillota</taxon>
        <taxon>Bacilli</taxon>
        <taxon>Lactobacillales</taxon>
        <taxon>Streptococcaceae</taxon>
        <taxon>Streptococcus</taxon>
    </lineage>
</organism>
<dbReference type="STRING" id="1346.BMF34_04800"/>
<dbReference type="OrthoDB" id="9790442at2"/>
<dbReference type="GO" id="GO:0000976">
    <property type="term" value="F:transcription cis-regulatory region binding"/>
    <property type="evidence" value="ECO:0007669"/>
    <property type="project" value="TreeGrafter"/>
</dbReference>
<feature type="DNA-binding region" description="OmpR/PhoB-type" evidence="7">
    <location>
        <begin position="119"/>
        <end position="221"/>
    </location>
</feature>
<keyword evidence="4 7" id="KW-0238">DNA-binding</keyword>
<keyword evidence="1 6" id="KW-0597">Phosphoprotein</keyword>
<accession>A0A3L8GKG2</accession>
<sequence length="221" mass="25323">MTKTEKIYIIEDDQTILNLIKDYLATKYSVATVQNFRDIKKEVLAFAPDLILMDINLPFFNGFYWTTEIRKHLTVPIIFISSSSDEMDAVMALNMGGDDFMTKPFSLAILDAKVAAFLRRTQQFSTDCLTFSGYQLLFDGTLSKGDIKIDLSPMEHKILAQLFSHQNEVVSKEDLLMTLWENDQFIDQNTLNVNMTRLRKKIATIGFEKIHTVRGAGYILK</sequence>
<evidence type="ECO:0000313" key="10">
    <source>
        <dbReference type="EMBL" id="AHY15768.1"/>
    </source>
</evidence>
<dbReference type="SUPFAM" id="SSF46894">
    <property type="entry name" value="C-terminal effector domain of the bipartite response regulators"/>
    <property type="match status" value="1"/>
</dbReference>
<dbReference type="KEGG" id="siq:DQ08_04710"/>
<dbReference type="GO" id="GO:0005829">
    <property type="term" value="C:cytosol"/>
    <property type="evidence" value="ECO:0007669"/>
    <property type="project" value="TreeGrafter"/>
</dbReference>
<reference evidence="10 12" key="1">
    <citation type="journal article" date="2014" name="Genome Announc.">
        <title>Complete Genome Sequence of a Virulent Strain, Streptococcus iniae ISET0901, Isolated from Diseased Tilapia.</title>
        <authorList>
            <person name="Pridgeon J.W."/>
            <person name="Zhang D."/>
            <person name="Zhang L."/>
        </authorList>
    </citation>
    <scope>NUCLEOTIDE SEQUENCE [LARGE SCALE GENOMIC DNA]</scope>
    <source>
        <strain evidence="10 12">ISET0901</strain>
    </source>
</reference>
<protein>
    <submittedName>
        <fullName evidence="11">DNA-binding response regulator</fullName>
    </submittedName>
    <submittedName>
        <fullName evidence="10">Transcriptional regulator</fullName>
    </submittedName>
</protein>
<dbReference type="InterPro" id="IPR039420">
    <property type="entry name" value="WalR-like"/>
</dbReference>
<reference evidence="11 13" key="2">
    <citation type="submission" date="2018-06" db="EMBL/GenBank/DDBJ databases">
        <title>Mutators as drivers of adaptation in pathogenic bacteria and a risk factor for host jumps and vaccine escape.</title>
        <authorList>
            <person name="Barnes A.C."/>
            <person name="Silayeva O."/>
        </authorList>
    </citation>
    <scope>NUCLEOTIDE SEQUENCE [LARGE SCALE GENOMIC DNA]</scope>
    <source>
        <strain evidence="11 13">QMA0445</strain>
    </source>
</reference>
<dbReference type="GeneID" id="35765873"/>
<dbReference type="KEGG" id="siz:SI82_04905"/>
<evidence type="ECO:0000256" key="3">
    <source>
        <dbReference type="ARBA" id="ARBA00023015"/>
    </source>
</evidence>
<dbReference type="Pfam" id="PF00486">
    <property type="entry name" value="Trans_reg_C"/>
    <property type="match status" value="1"/>
</dbReference>
<feature type="modified residue" description="4-aspartylphosphate" evidence="6">
    <location>
        <position position="54"/>
    </location>
</feature>
<dbReference type="EMBL" id="CP007586">
    <property type="protein sequence ID" value="AHY15768.1"/>
    <property type="molecule type" value="Genomic_DNA"/>
</dbReference>
<proteinExistence type="predicted"/>